<keyword evidence="3" id="KW-0804">Transcription</keyword>
<evidence type="ECO:0000313" key="6">
    <source>
        <dbReference type="Proteomes" id="UP001205105"/>
    </source>
</evidence>
<keyword evidence="1" id="KW-0805">Transcription regulation</keyword>
<keyword evidence="4" id="KW-0539">Nucleus</keyword>
<protein>
    <submittedName>
        <fullName evidence="5">Uncharacterized protein</fullName>
    </submittedName>
</protein>
<dbReference type="Gene3D" id="2.40.330.10">
    <property type="entry name" value="DNA-binding pseudobarrel domain"/>
    <property type="match status" value="1"/>
</dbReference>
<evidence type="ECO:0000256" key="1">
    <source>
        <dbReference type="ARBA" id="ARBA00023015"/>
    </source>
</evidence>
<accession>A0AAD5DCU5</accession>
<name>A0AAD5DCU5_9CHLO</name>
<evidence type="ECO:0000256" key="3">
    <source>
        <dbReference type="ARBA" id="ARBA00023163"/>
    </source>
</evidence>
<proteinExistence type="predicted"/>
<evidence type="ECO:0000313" key="5">
    <source>
        <dbReference type="EMBL" id="KAI7835667.1"/>
    </source>
</evidence>
<reference evidence="5" key="1">
    <citation type="submission" date="2020-11" db="EMBL/GenBank/DDBJ databases">
        <title>Chlorella ohadii genome sequencing and assembly.</title>
        <authorList>
            <person name="Murik O."/>
            <person name="Treves H."/>
            <person name="Kedem I."/>
            <person name="Shotland Y."/>
            <person name="Kaplan A."/>
        </authorList>
    </citation>
    <scope>NUCLEOTIDE SEQUENCE</scope>
    <source>
        <strain evidence="5">1</strain>
    </source>
</reference>
<dbReference type="GO" id="GO:0003677">
    <property type="term" value="F:DNA binding"/>
    <property type="evidence" value="ECO:0007669"/>
    <property type="project" value="UniProtKB-KW"/>
</dbReference>
<sequence>MSSSEGSASHLPALSGGSAASMAAPEPAILVSKVLTYSDVSTEVARTGRIVLPRIQVQQCLPELLRLCRAEHALPAVRSGGPVKLSVDLVVDDEAGRTWTILMKTWQNVVSGEHRPTFVLENTALQSLAVSQPSTAAPELPAPLPLSGTAQPAAAGGLPPTALAQAHAWLAAVLAQQEQERQWVEQYNRLLLLKALQQEQEQRQRLMAAAAMQAP</sequence>
<dbReference type="AlphaFoldDB" id="A0AAD5DCU5"/>
<dbReference type="InterPro" id="IPR015300">
    <property type="entry name" value="DNA-bd_pseudobarrel_sf"/>
</dbReference>
<evidence type="ECO:0000256" key="4">
    <source>
        <dbReference type="ARBA" id="ARBA00023242"/>
    </source>
</evidence>
<organism evidence="5 6">
    <name type="scientific">Chlorella ohadii</name>
    <dbReference type="NCBI Taxonomy" id="2649997"/>
    <lineage>
        <taxon>Eukaryota</taxon>
        <taxon>Viridiplantae</taxon>
        <taxon>Chlorophyta</taxon>
        <taxon>core chlorophytes</taxon>
        <taxon>Trebouxiophyceae</taxon>
        <taxon>Chlorellales</taxon>
        <taxon>Chlorellaceae</taxon>
        <taxon>Chlorella clade</taxon>
        <taxon>Chlorella</taxon>
    </lineage>
</organism>
<gene>
    <name evidence="5" type="ORF">COHA_010406</name>
</gene>
<dbReference type="Proteomes" id="UP001205105">
    <property type="component" value="Unassembled WGS sequence"/>
</dbReference>
<keyword evidence="2" id="KW-0238">DNA-binding</keyword>
<evidence type="ECO:0000256" key="2">
    <source>
        <dbReference type="ARBA" id="ARBA00023125"/>
    </source>
</evidence>
<comment type="caution">
    <text evidence="5">The sequence shown here is derived from an EMBL/GenBank/DDBJ whole genome shotgun (WGS) entry which is preliminary data.</text>
</comment>
<keyword evidence="6" id="KW-1185">Reference proteome</keyword>
<dbReference type="EMBL" id="JADXDR010000238">
    <property type="protein sequence ID" value="KAI7835667.1"/>
    <property type="molecule type" value="Genomic_DNA"/>
</dbReference>